<dbReference type="Proteomes" id="UP000020077">
    <property type="component" value="Unassembled WGS sequence"/>
</dbReference>
<proteinExistence type="predicted"/>
<name>A0A080M579_9PROT</name>
<evidence type="ECO:0000313" key="1">
    <source>
        <dbReference type="EMBL" id="KFB72219.1"/>
    </source>
</evidence>
<organism evidence="1 2">
    <name type="scientific">Candidatus Accumulibacter phosphatis</name>
    <dbReference type="NCBI Taxonomy" id="327160"/>
    <lineage>
        <taxon>Bacteria</taxon>
        <taxon>Pseudomonadati</taxon>
        <taxon>Pseudomonadota</taxon>
        <taxon>Betaproteobacteria</taxon>
        <taxon>Candidatus Accumulibacter</taxon>
    </lineage>
</organism>
<reference evidence="1 2" key="1">
    <citation type="submission" date="2014-02" db="EMBL/GenBank/DDBJ databases">
        <title>Expanding our view of genomic diversity in Candidatus Accumulibacter clades.</title>
        <authorList>
            <person name="Skennerton C.T."/>
            <person name="Barr J.J."/>
            <person name="Slater F.R."/>
            <person name="Bond P.L."/>
            <person name="Tyson G.W."/>
        </authorList>
    </citation>
    <scope>NUCLEOTIDE SEQUENCE [LARGE SCALE GENOMIC DNA]</scope>
    <source>
        <strain evidence="2">BA-91</strain>
    </source>
</reference>
<dbReference type="Pfam" id="PF09493">
    <property type="entry name" value="DUF2389"/>
    <property type="match status" value="1"/>
</dbReference>
<sequence length="95" mass="11152">MKKTEKGSATPRIGVQVFGSQNARRLNPKKLLLSKWTAVTPHDQEKHFIVTRVIQPEPPATRIESIELEAVYSRRVFSLFWHKLTDRQQWLQGWQ</sequence>
<gene>
    <name evidence="1" type="ORF">AW09_002597</name>
</gene>
<protein>
    <recommendedName>
        <fullName evidence="3">TIGR02450 family Trp-rich protein</fullName>
    </recommendedName>
</protein>
<dbReference type="EMBL" id="JDVG02000422">
    <property type="protein sequence ID" value="KFB72219.1"/>
    <property type="molecule type" value="Genomic_DNA"/>
</dbReference>
<dbReference type="InterPro" id="IPR012663">
    <property type="entry name" value="CHP02450_Tryp"/>
</dbReference>
<comment type="caution">
    <text evidence="1">The sequence shown here is derived from an EMBL/GenBank/DDBJ whole genome shotgun (WGS) entry which is preliminary data.</text>
</comment>
<dbReference type="AlphaFoldDB" id="A0A080M579"/>
<dbReference type="NCBIfam" id="TIGR02450">
    <property type="entry name" value="TIGR02450 family Trp-rich protein"/>
    <property type="match status" value="1"/>
</dbReference>
<evidence type="ECO:0008006" key="3">
    <source>
        <dbReference type="Google" id="ProtNLM"/>
    </source>
</evidence>
<evidence type="ECO:0000313" key="2">
    <source>
        <dbReference type="Proteomes" id="UP000020077"/>
    </source>
</evidence>
<accession>A0A080M579</accession>